<proteinExistence type="predicted"/>
<dbReference type="EMBL" id="KI674427">
    <property type="protein sequence ID" value="ETL33933.1"/>
    <property type="molecule type" value="Genomic_DNA"/>
</dbReference>
<keyword evidence="1" id="KW-0812">Transmembrane</keyword>
<feature type="transmembrane region" description="Helical" evidence="1">
    <location>
        <begin position="37"/>
        <end position="55"/>
    </location>
</feature>
<keyword evidence="1" id="KW-0472">Membrane</keyword>
<dbReference type="Proteomes" id="UP000053864">
    <property type="component" value="Unassembled WGS sequence"/>
</dbReference>
<dbReference type="Proteomes" id="UP000053236">
    <property type="component" value="Unassembled WGS sequence"/>
</dbReference>
<evidence type="ECO:0000313" key="3">
    <source>
        <dbReference type="EMBL" id="ETL33933.1"/>
    </source>
</evidence>
<accession>W2IKM0</accession>
<evidence type="ECO:0000313" key="2">
    <source>
        <dbReference type="EMBL" id="ETK80509.1"/>
    </source>
</evidence>
<dbReference type="EMBL" id="KI687680">
    <property type="protein sequence ID" value="ETK80509.1"/>
    <property type="molecule type" value="Genomic_DNA"/>
</dbReference>
<keyword evidence="1" id="KW-1133">Transmembrane helix</keyword>
<name>W2IKM0_PHYNI</name>
<organism evidence="3">
    <name type="scientific">Phytophthora nicotianae</name>
    <name type="common">Potato buckeye rot agent</name>
    <name type="synonym">Phytophthora parasitica</name>
    <dbReference type="NCBI Taxonomy" id="4792"/>
    <lineage>
        <taxon>Eukaryota</taxon>
        <taxon>Sar</taxon>
        <taxon>Stramenopiles</taxon>
        <taxon>Oomycota</taxon>
        <taxon>Peronosporomycetes</taxon>
        <taxon>Peronosporales</taxon>
        <taxon>Peronosporaceae</taxon>
        <taxon>Phytophthora</taxon>
    </lineage>
</organism>
<reference evidence="3" key="2">
    <citation type="submission" date="2013-11" db="EMBL/GenBank/DDBJ databases">
        <title>The Genome Sequence of Phytophthora parasitica CJ05E6.</title>
        <authorList>
            <consortium name="The Broad Institute Genomics Platform"/>
            <person name="Russ C."/>
            <person name="Tyler B."/>
            <person name="Panabieres F."/>
            <person name="Shan W."/>
            <person name="Tripathy S."/>
            <person name="Grunwald N."/>
            <person name="Machado M."/>
            <person name="Johnson C.S."/>
            <person name="Arredondo F."/>
            <person name="Hong C."/>
            <person name="Coffey M."/>
            <person name="Young S.K."/>
            <person name="Zeng Q."/>
            <person name="Gargeya S."/>
            <person name="Fitzgerald M."/>
            <person name="Abouelleil A."/>
            <person name="Alvarado L."/>
            <person name="Chapman S.B."/>
            <person name="Gainer-Dewar J."/>
            <person name="Goldberg J."/>
            <person name="Griggs A."/>
            <person name="Gujja S."/>
            <person name="Hansen M."/>
            <person name="Howarth C."/>
            <person name="Imamovic A."/>
            <person name="Ireland A."/>
            <person name="Larimer J."/>
            <person name="McCowan C."/>
            <person name="Murphy C."/>
            <person name="Pearson M."/>
            <person name="Poon T.W."/>
            <person name="Priest M."/>
            <person name="Roberts A."/>
            <person name="Saif S."/>
            <person name="Shea T."/>
            <person name="Sykes S."/>
            <person name="Wortman J."/>
            <person name="Nusbaum C."/>
            <person name="Birren B."/>
        </authorList>
    </citation>
    <scope>NUCLEOTIDE SEQUENCE [LARGE SCALE GENOMIC DNA]</scope>
    <source>
        <strain evidence="3">CJ05E6</strain>
    </source>
</reference>
<protein>
    <submittedName>
        <fullName evidence="3">Uncharacterized protein</fullName>
    </submittedName>
</protein>
<dbReference type="AlphaFoldDB" id="W2IKM0"/>
<feature type="non-terminal residue" evidence="3">
    <location>
        <position position="125"/>
    </location>
</feature>
<sequence>MGQLAIVELTPNEQSTPNLGADTEDPLSIHRLFLSRHLYPAANFLWVITVVVWCSRTHKYRQMWILTQTTTIRLVYSLDLPVELDKPEGVGSHPTVHRLQRLGDSSEPVSQVSTVDLDFLSAVSK</sequence>
<evidence type="ECO:0000256" key="1">
    <source>
        <dbReference type="SAM" id="Phobius"/>
    </source>
</evidence>
<gene>
    <name evidence="2" type="ORF">L915_13823</name>
    <name evidence="3" type="ORF">L916_13720</name>
</gene>
<reference evidence="2" key="1">
    <citation type="submission" date="2013-11" db="EMBL/GenBank/DDBJ databases">
        <title>The Genome Sequence of Phytophthora parasitica CJ02B3.</title>
        <authorList>
            <consortium name="The Broad Institute Genomics Platform"/>
            <person name="Russ C."/>
            <person name="Tyler B."/>
            <person name="Panabieres F."/>
            <person name="Shan W."/>
            <person name="Tripathy S."/>
            <person name="Grunwald N."/>
            <person name="Machado M."/>
            <person name="Johnson C.S."/>
            <person name="Arredondo F."/>
            <person name="Hong C."/>
            <person name="Coffey M."/>
            <person name="Young S.K."/>
            <person name="Zeng Q."/>
            <person name="Gargeya S."/>
            <person name="Fitzgerald M."/>
            <person name="Abouelleil A."/>
            <person name="Alvarado L."/>
            <person name="Chapman S.B."/>
            <person name="Gainer-Dewar J."/>
            <person name="Goldberg J."/>
            <person name="Griggs A."/>
            <person name="Gujja S."/>
            <person name="Hansen M."/>
            <person name="Howarth C."/>
            <person name="Imamovic A."/>
            <person name="Ireland A."/>
            <person name="Larimer J."/>
            <person name="McCowan C."/>
            <person name="Murphy C."/>
            <person name="Pearson M."/>
            <person name="Poon T.W."/>
            <person name="Priest M."/>
            <person name="Roberts A."/>
            <person name="Saif S."/>
            <person name="Shea T."/>
            <person name="Sykes S."/>
            <person name="Wortman J."/>
            <person name="Nusbaum C."/>
            <person name="Birren B."/>
        </authorList>
    </citation>
    <scope>NUCLEOTIDE SEQUENCE [LARGE SCALE GENOMIC DNA]</scope>
    <source>
        <strain evidence="2">CJ02B3</strain>
    </source>
</reference>